<dbReference type="InterPro" id="IPR005797">
    <property type="entry name" value="Cyt_b/b6_N"/>
</dbReference>
<dbReference type="GO" id="GO:0016491">
    <property type="term" value="F:oxidoreductase activity"/>
    <property type="evidence" value="ECO:0007669"/>
    <property type="project" value="InterPro"/>
</dbReference>
<dbReference type="GO" id="GO:0016020">
    <property type="term" value="C:membrane"/>
    <property type="evidence" value="ECO:0007669"/>
    <property type="project" value="InterPro"/>
</dbReference>
<organism evidence="8 9">
    <name type="scientific">Sphaerimonospora thailandensis</name>
    <dbReference type="NCBI Taxonomy" id="795644"/>
    <lineage>
        <taxon>Bacteria</taxon>
        <taxon>Bacillati</taxon>
        <taxon>Actinomycetota</taxon>
        <taxon>Actinomycetes</taxon>
        <taxon>Streptosporangiales</taxon>
        <taxon>Streptosporangiaceae</taxon>
        <taxon>Sphaerimonospora</taxon>
    </lineage>
</organism>
<dbReference type="GO" id="GO:0008121">
    <property type="term" value="F:quinol-cytochrome-c reductase activity"/>
    <property type="evidence" value="ECO:0007669"/>
    <property type="project" value="UniProtKB-EC"/>
</dbReference>
<dbReference type="Gene3D" id="1.20.810.10">
    <property type="entry name" value="Cytochrome Bc1 Complex, Chain C"/>
    <property type="match status" value="1"/>
</dbReference>
<feature type="domain" description="Cytochrome b/b6 N-terminal region profile" evidence="7">
    <location>
        <begin position="1"/>
        <end position="179"/>
    </location>
</feature>
<evidence type="ECO:0000256" key="3">
    <source>
        <dbReference type="ARBA" id="ARBA00016116"/>
    </source>
</evidence>
<dbReference type="InterPro" id="IPR016174">
    <property type="entry name" value="Di-haem_cyt_TM"/>
</dbReference>
<dbReference type="EC" id="7.1.1.8" evidence="2"/>
<keyword evidence="6" id="KW-0472">Membrane</keyword>
<dbReference type="GO" id="GO:0022904">
    <property type="term" value="P:respiratory electron transport chain"/>
    <property type="evidence" value="ECO:0007669"/>
    <property type="project" value="InterPro"/>
</dbReference>
<proteinExistence type="predicted"/>
<keyword evidence="6" id="KW-1133">Transmembrane helix</keyword>
<dbReference type="InterPro" id="IPR027387">
    <property type="entry name" value="Cytb/b6-like_sf"/>
</dbReference>
<dbReference type="Proteomes" id="UP000610966">
    <property type="component" value="Unassembled WGS sequence"/>
</dbReference>
<keyword evidence="6" id="KW-0812">Transmembrane</keyword>
<dbReference type="PROSITE" id="PS51002">
    <property type="entry name" value="CYTB_NTER"/>
    <property type="match status" value="1"/>
</dbReference>
<gene>
    <name evidence="8" type="ORF">Mth01_35080</name>
</gene>
<comment type="caution">
    <text evidence="8">The sequence shown here is derived from an EMBL/GenBank/DDBJ whole genome shotgun (WGS) entry which is preliminary data.</text>
</comment>
<evidence type="ECO:0000259" key="7">
    <source>
        <dbReference type="PROSITE" id="PS51002"/>
    </source>
</evidence>
<evidence type="ECO:0000313" key="8">
    <source>
        <dbReference type="EMBL" id="GIH71255.1"/>
    </source>
</evidence>
<protein>
    <recommendedName>
        <fullName evidence="3">Cytochrome bc1 complex cytochrome b subunit</fullName>
        <ecNumber evidence="2">7.1.1.8</ecNumber>
    </recommendedName>
    <alternativeName>
        <fullName evidence="5">Cytochrome bc1 reductase complex subunit QcrB</fullName>
    </alternativeName>
</protein>
<name>A0A8J3W0J9_9ACTN</name>
<dbReference type="SUPFAM" id="SSF81342">
    <property type="entry name" value="Transmembrane di-heme cytochromes"/>
    <property type="match status" value="1"/>
</dbReference>
<feature type="transmembrane region" description="Helical" evidence="6">
    <location>
        <begin position="92"/>
        <end position="111"/>
    </location>
</feature>
<comment type="cofactor">
    <cofactor evidence="1">
        <name>heme</name>
        <dbReference type="ChEBI" id="CHEBI:30413"/>
    </cofactor>
</comment>
<sequence>MNALLISCFVVVLITGGFLAFFYTPDGGTVSYDGSYTPLHGVQMSEAYHSTLQISFDVRGGLLMRQAHHGFSQALLVLMALRAVAGLTARQVLAGVALLGLGTLTLVVGYALPDDLFSGTVTGKIPMPVWYGAHLLLALAVAAALAIVWRRTSAGRPKSWLVLAACLILVLLPIVDPFI</sequence>
<evidence type="ECO:0000256" key="5">
    <source>
        <dbReference type="ARBA" id="ARBA00029568"/>
    </source>
</evidence>
<comment type="catalytic activity">
    <reaction evidence="4">
        <text>a quinol + 2 Fe(III)-[cytochrome c](out) = a quinone + 2 Fe(II)-[cytochrome c](out) + 2 H(+)(out)</text>
        <dbReference type="Rhea" id="RHEA:11484"/>
        <dbReference type="Rhea" id="RHEA-COMP:10350"/>
        <dbReference type="Rhea" id="RHEA-COMP:14399"/>
        <dbReference type="ChEBI" id="CHEBI:15378"/>
        <dbReference type="ChEBI" id="CHEBI:24646"/>
        <dbReference type="ChEBI" id="CHEBI:29033"/>
        <dbReference type="ChEBI" id="CHEBI:29034"/>
        <dbReference type="ChEBI" id="CHEBI:132124"/>
        <dbReference type="EC" id="7.1.1.8"/>
    </reaction>
</comment>
<dbReference type="AlphaFoldDB" id="A0A8J3W0J9"/>
<accession>A0A8J3W0J9</accession>
<evidence type="ECO:0000256" key="2">
    <source>
        <dbReference type="ARBA" id="ARBA00012951"/>
    </source>
</evidence>
<dbReference type="EMBL" id="BOOG01000033">
    <property type="protein sequence ID" value="GIH71255.1"/>
    <property type="molecule type" value="Genomic_DNA"/>
</dbReference>
<feature type="transmembrane region" description="Helical" evidence="6">
    <location>
        <begin position="131"/>
        <end position="148"/>
    </location>
</feature>
<feature type="transmembrane region" description="Helical" evidence="6">
    <location>
        <begin position="160"/>
        <end position="178"/>
    </location>
</feature>
<reference evidence="8" key="1">
    <citation type="submission" date="2021-01" db="EMBL/GenBank/DDBJ databases">
        <title>Whole genome shotgun sequence of Sphaerimonospora thailandensis NBRC 107569.</title>
        <authorList>
            <person name="Komaki H."/>
            <person name="Tamura T."/>
        </authorList>
    </citation>
    <scope>NUCLEOTIDE SEQUENCE</scope>
    <source>
        <strain evidence="8">NBRC 107569</strain>
    </source>
</reference>
<evidence type="ECO:0000313" key="9">
    <source>
        <dbReference type="Proteomes" id="UP000610966"/>
    </source>
</evidence>
<keyword evidence="9" id="KW-1185">Reference proteome</keyword>
<evidence type="ECO:0000256" key="6">
    <source>
        <dbReference type="SAM" id="Phobius"/>
    </source>
</evidence>
<evidence type="ECO:0000256" key="1">
    <source>
        <dbReference type="ARBA" id="ARBA00001971"/>
    </source>
</evidence>
<evidence type="ECO:0000256" key="4">
    <source>
        <dbReference type="ARBA" id="ARBA00029351"/>
    </source>
</evidence>
<feature type="transmembrane region" description="Helical" evidence="6">
    <location>
        <begin position="67"/>
        <end position="85"/>
    </location>
</feature>